<evidence type="ECO:0000313" key="2">
    <source>
        <dbReference type="Proteomes" id="UP000035287"/>
    </source>
</evidence>
<dbReference type="InterPro" id="IPR006680">
    <property type="entry name" value="Amidohydro-rel"/>
</dbReference>
<organism evidence="1 2">
    <name type="scientific">Croceicoccus naphthovorans</name>
    <dbReference type="NCBI Taxonomy" id="1348774"/>
    <lineage>
        <taxon>Bacteria</taxon>
        <taxon>Pseudomonadati</taxon>
        <taxon>Pseudomonadota</taxon>
        <taxon>Alphaproteobacteria</taxon>
        <taxon>Sphingomonadales</taxon>
        <taxon>Erythrobacteraceae</taxon>
        <taxon>Croceicoccus</taxon>
    </lineage>
</organism>
<dbReference type="RefSeq" id="WP_047820036.1">
    <property type="nucleotide sequence ID" value="NZ_CP011770.1"/>
</dbReference>
<dbReference type="Gene3D" id="3.30.110.90">
    <property type="entry name" value="Amidohydrolase"/>
    <property type="match status" value="1"/>
</dbReference>
<dbReference type="InterPro" id="IPR051781">
    <property type="entry name" value="Metallo-dep_Hydrolase"/>
</dbReference>
<accession>A0A0G3XFC3</accession>
<dbReference type="AlphaFoldDB" id="A0A0G3XFC3"/>
<gene>
    <name evidence="1" type="ORF">AB433_04080</name>
</gene>
<dbReference type="PANTHER" id="PTHR43135">
    <property type="entry name" value="ALPHA-D-RIBOSE 1-METHYLPHOSPHONATE 5-TRIPHOSPHATE DIPHOSPHATASE"/>
    <property type="match status" value="1"/>
</dbReference>
<reference evidence="1 2" key="1">
    <citation type="submission" date="2015-06" db="EMBL/GenBank/DDBJ databases">
        <authorList>
            <person name="Zeng Y."/>
            <person name="Huang Y."/>
        </authorList>
    </citation>
    <scope>NUCLEOTIDE SEQUENCE [LARGE SCALE GENOMIC DNA]</scope>
    <source>
        <strain evidence="1 2">PQ-2</strain>
    </source>
</reference>
<dbReference type="Gene3D" id="2.30.40.10">
    <property type="entry name" value="Urease, subunit C, domain 1"/>
    <property type="match status" value="1"/>
</dbReference>
<dbReference type="SUPFAM" id="SSF51338">
    <property type="entry name" value="Composite domain of metallo-dependent hydrolases"/>
    <property type="match status" value="1"/>
</dbReference>
<dbReference type="OrthoDB" id="8098664at2"/>
<dbReference type="PATRIC" id="fig|1348774.3.peg.850"/>
<dbReference type="InterPro" id="IPR011059">
    <property type="entry name" value="Metal-dep_hydrolase_composite"/>
</dbReference>
<dbReference type="Gene3D" id="3.40.50.10910">
    <property type="entry name" value="Amidohydrolase"/>
    <property type="match status" value="1"/>
</dbReference>
<sequence length="470" mass="50265">MRRFGWAAIWLAAMGGAQPALAGEPESFLIENVRILDLGGADPVLSAGDVLVRDGMIVDASGAVPDGVRRIDGNGRVLMAGLVDMHVHIWDRASLGAYLAAGVTTVRNASGMPMHLDLAQRIEAGDLLGPRLITTGPILNSPGPNAQINHQMVSSADEARAAVQAQYGAGFRRIKVYSNLTAEAYAAIHDEAERLGMTVMGHSPEGTRRQGMPHDVPFKIAFENLLDDGFTTFEHTETIVWHGLRDQHDVEAMRELASRIAASGIAVDPTLVAFYNLLRVAETKGGYLTRDGVETLNPLLVAQEQPNYERWTHEDVERNRAAFEFYKLATRILAEEGVSLIAGSDAGIFTNIPGVSLIDELALLEEAGLTRHAVLRAATINPAEVLGEAGEVGAVAAGQRADLLLLDGDPTEDLSVLRSPAAVVAGGHYLDRVELARLLASASVHDIERTKRNVVQGLIAQDADVSALGL</sequence>
<dbReference type="Proteomes" id="UP000035287">
    <property type="component" value="Chromosome"/>
</dbReference>
<dbReference type="InterPro" id="IPR032466">
    <property type="entry name" value="Metal_Hydrolase"/>
</dbReference>
<proteinExistence type="predicted"/>
<dbReference type="KEGG" id="cna:AB433_04080"/>
<protein>
    <submittedName>
        <fullName evidence="1">Uncharacterized protein</fullName>
    </submittedName>
</protein>
<dbReference type="Pfam" id="PF01979">
    <property type="entry name" value="Amidohydro_1"/>
    <property type="match status" value="1"/>
</dbReference>
<dbReference type="EMBL" id="CP011770">
    <property type="protein sequence ID" value="AKM09346.1"/>
    <property type="molecule type" value="Genomic_DNA"/>
</dbReference>
<dbReference type="PANTHER" id="PTHR43135:SF3">
    <property type="entry name" value="ALPHA-D-RIBOSE 1-METHYLPHOSPHONATE 5-TRIPHOSPHATE DIPHOSPHATASE"/>
    <property type="match status" value="1"/>
</dbReference>
<evidence type="ECO:0000313" key="1">
    <source>
        <dbReference type="EMBL" id="AKM09346.1"/>
    </source>
</evidence>
<dbReference type="Gene3D" id="1.20.58.520">
    <property type="entry name" value="Amidohydrolase"/>
    <property type="match status" value="1"/>
</dbReference>
<name>A0A0G3XFC3_9SPHN</name>
<dbReference type="GO" id="GO:0016810">
    <property type="term" value="F:hydrolase activity, acting on carbon-nitrogen (but not peptide) bonds"/>
    <property type="evidence" value="ECO:0007669"/>
    <property type="project" value="InterPro"/>
</dbReference>
<dbReference type="SUPFAM" id="SSF51556">
    <property type="entry name" value="Metallo-dependent hydrolases"/>
    <property type="match status" value="1"/>
</dbReference>
<dbReference type="STRING" id="1348774.AB433_04080"/>
<keyword evidence="2" id="KW-1185">Reference proteome</keyword>